<dbReference type="eggNOG" id="COG3409">
    <property type="taxonomic scope" value="Bacteria"/>
</dbReference>
<dbReference type="SUPFAM" id="SSF47090">
    <property type="entry name" value="PGBD-like"/>
    <property type="match status" value="1"/>
</dbReference>
<dbReference type="HOGENOM" id="CLU_540591_0_0_3"/>
<evidence type="ECO:0000256" key="1">
    <source>
        <dbReference type="ARBA" id="ARBA00022529"/>
    </source>
</evidence>
<dbReference type="RefSeq" id="WP_011613515.1">
    <property type="nucleotide sequence ID" value="NC_008312.1"/>
</dbReference>
<keyword evidence="1 4" id="KW-0929">Antimicrobial</keyword>
<dbReference type="EMBL" id="CP000393">
    <property type="protein sequence ID" value="ABG53185.1"/>
    <property type="molecule type" value="Genomic_DNA"/>
</dbReference>
<dbReference type="GO" id="GO:0009253">
    <property type="term" value="P:peptidoglycan catabolic process"/>
    <property type="evidence" value="ECO:0007669"/>
    <property type="project" value="InterPro"/>
</dbReference>
<dbReference type="Pfam" id="PF00959">
    <property type="entry name" value="Phage_lysozyme"/>
    <property type="match status" value="1"/>
</dbReference>
<keyword evidence="2 4" id="KW-0081">Bacteriolytic enzyme</keyword>
<dbReference type="GO" id="GO:0042742">
    <property type="term" value="P:defense response to bacterium"/>
    <property type="evidence" value="ECO:0007669"/>
    <property type="project" value="UniProtKB-KW"/>
</dbReference>
<dbReference type="PANTHER" id="PTHR38107:SF3">
    <property type="entry name" value="LYSOZYME RRRD-RELATED"/>
    <property type="match status" value="1"/>
</dbReference>
<keyword evidence="4" id="KW-0378">Hydrolase</keyword>
<accession>Q10X39</accession>
<protein>
    <recommendedName>
        <fullName evidence="4">Lysozyme</fullName>
        <ecNumber evidence="4">3.2.1.17</ecNumber>
    </recommendedName>
</protein>
<dbReference type="PANTHER" id="PTHR38107">
    <property type="match status" value="1"/>
</dbReference>
<dbReference type="Gene3D" id="1.10.101.10">
    <property type="entry name" value="PGBD-like superfamily/PGBD"/>
    <property type="match status" value="1"/>
</dbReference>
<dbReference type="InterPro" id="IPR002477">
    <property type="entry name" value="Peptidoglycan-bd-like"/>
</dbReference>
<dbReference type="AlphaFoldDB" id="Q10X39"/>
<dbReference type="SUPFAM" id="SSF53955">
    <property type="entry name" value="Lysozyme-like"/>
    <property type="match status" value="1"/>
</dbReference>
<dbReference type="KEGG" id="ter:Tery_4180"/>
<feature type="domain" description="Peptidoglycan binding-like" evidence="5">
    <location>
        <begin position="179"/>
        <end position="218"/>
    </location>
</feature>
<evidence type="ECO:0000313" key="6">
    <source>
        <dbReference type="EMBL" id="ABG53185.1"/>
    </source>
</evidence>
<evidence type="ECO:0000259" key="5">
    <source>
        <dbReference type="Pfam" id="PF01471"/>
    </source>
</evidence>
<dbReference type="InterPro" id="IPR023347">
    <property type="entry name" value="Lysozyme_dom_sf"/>
</dbReference>
<dbReference type="GO" id="GO:0003796">
    <property type="term" value="F:lysozyme activity"/>
    <property type="evidence" value="ECO:0007669"/>
    <property type="project" value="UniProtKB-EC"/>
</dbReference>
<dbReference type="InterPro" id="IPR036366">
    <property type="entry name" value="PGBDSf"/>
</dbReference>
<dbReference type="eggNOG" id="COG3772">
    <property type="taxonomic scope" value="Bacteria"/>
</dbReference>
<comment type="catalytic activity">
    <reaction evidence="4">
        <text>Hydrolysis of (1-&gt;4)-beta-linkages between N-acetylmuramic acid and N-acetyl-D-glucosamine residues in a peptidoglycan and between N-acetyl-D-glucosamine residues in chitodextrins.</text>
        <dbReference type="EC" id="3.2.1.17"/>
    </reaction>
</comment>
<dbReference type="InterPro" id="IPR023346">
    <property type="entry name" value="Lysozyme-like_dom_sf"/>
</dbReference>
<dbReference type="InterPro" id="IPR002196">
    <property type="entry name" value="Glyco_hydro_24"/>
</dbReference>
<keyword evidence="4" id="KW-0326">Glycosidase</keyword>
<comment type="similarity">
    <text evidence="4">Belongs to the glycosyl hydrolase 24 family.</text>
</comment>
<dbReference type="Gene3D" id="1.10.530.40">
    <property type="match status" value="1"/>
</dbReference>
<name>Q10X39_TRIEI</name>
<dbReference type="InterPro" id="IPR036365">
    <property type="entry name" value="PGBD-like_sf"/>
</dbReference>
<gene>
    <name evidence="6" type="ordered locus">Tery_4180</name>
</gene>
<evidence type="ECO:0000256" key="3">
    <source>
        <dbReference type="ARBA" id="ARBA00023200"/>
    </source>
</evidence>
<dbReference type="Pfam" id="PF01471">
    <property type="entry name" value="PG_binding_1"/>
    <property type="match status" value="1"/>
</dbReference>
<dbReference type="InterPro" id="IPR033907">
    <property type="entry name" value="Endolysin_autolysin"/>
</dbReference>
<dbReference type="CDD" id="cd00737">
    <property type="entry name" value="lyz_endolysin_autolysin"/>
    <property type="match status" value="1"/>
</dbReference>
<sequence length="414" mass="46900">MIGNGFAEFNNVGTGAFQSSTLLKKLNQGDYQGAANEFSRWVNGVVNGVKQSLPGLVSRRADEKRLFLKAGGEKKPLEDEISKQDKVTWLEGYRDENKKTVVVAWNGGKVEEILTLEKFNKELLANVFPQYKNARYYVTAPGNKRIPPGERISVFEISDIYNSDKLPKLNRVLVRGSEGSDVKILQERLKDLGYYLGELDAIFGRQTELAVIDFKKDYFGITTDNATVESITWKKLWGDPLPKPPVLPPTSKKNYLLLTKTSRKDRYGCYVLHLDYFKSGKLEDRLEVCCGAPGRQFFRTAARSRAMTGEPLPEGKWYINDIIWADGQDNYYGQIFQSGIGPVTVPLDYIEPGTTERSAIEIHIDWNRNYGSPGTVGCIATYNIADYKRFITWLRDTDPRDLYVDWKLGTSPKP</sequence>
<reference evidence="6" key="1">
    <citation type="submission" date="2006-06" db="EMBL/GenBank/DDBJ databases">
        <title>Complete sequence of Trichodesmium erythraeum IMS101.</title>
        <authorList>
            <consortium name="US DOE Joint Genome Institute"/>
            <person name="Copeland A."/>
            <person name="Lucas S."/>
            <person name="Lapidus A."/>
            <person name="Barry K."/>
            <person name="Detter J.C."/>
            <person name="Glavina del Rio T."/>
            <person name="Hammon N."/>
            <person name="Israni S."/>
            <person name="Dalin E."/>
            <person name="Tice H."/>
            <person name="Pitluck S."/>
            <person name="Kiss H."/>
            <person name="Munk A.C."/>
            <person name="Brettin T."/>
            <person name="Bruce D."/>
            <person name="Han C."/>
            <person name="Tapia R."/>
            <person name="Gilna P."/>
            <person name="Schmutz J."/>
            <person name="Larimer F."/>
            <person name="Land M."/>
            <person name="Hauser L."/>
            <person name="Kyrpides N."/>
            <person name="Kim E."/>
            <person name="Richardson P."/>
        </authorList>
    </citation>
    <scope>NUCLEOTIDE SEQUENCE [LARGE SCALE GENOMIC DNA]</scope>
    <source>
        <strain evidence="6">IMS101</strain>
    </source>
</reference>
<dbReference type="InterPro" id="IPR051018">
    <property type="entry name" value="Bacteriophage_GH24"/>
</dbReference>
<evidence type="ECO:0000256" key="4">
    <source>
        <dbReference type="RuleBase" id="RU003788"/>
    </source>
</evidence>
<dbReference type="GO" id="GO:0031640">
    <property type="term" value="P:killing of cells of another organism"/>
    <property type="evidence" value="ECO:0007669"/>
    <property type="project" value="UniProtKB-KW"/>
</dbReference>
<dbReference type="EC" id="3.2.1.17" evidence="4"/>
<organism evidence="6">
    <name type="scientific">Trichodesmium erythraeum (strain IMS101)</name>
    <dbReference type="NCBI Taxonomy" id="203124"/>
    <lineage>
        <taxon>Bacteria</taxon>
        <taxon>Bacillati</taxon>
        <taxon>Cyanobacteriota</taxon>
        <taxon>Cyanophyceae</taxon>
        <taxon>Oscillatoriophycideae</taxon>
        <taxon>Oscillatoriales</taxon>
        <taxon>Microcoleaceae</taxon>
        <taxon>Trichodesmium</taxon>
    </lineage>
</organism>
<proteinExistence type="inferred from homology"/>
<dbReference type="STRING" id="203124.Tery_4180"/>
<keyword evidence="3" id="KW-1035">Host cytoplasm</keyword>
<dbReference type="GO" id="GO:0016998">
    <property type="term" value="P:cell wall macromolecule catabolic process"/>
    <property type="evidence" value="ECO:0007669"/>
    <property type="project" value="InterPro"/>
</dbReference>
<evidence type="ECO:0000256" key="2">
    <source>
        <dbReference type="ARBA" id="ARBA00022638"/>
    </source>
</evidence>